<keyword evidence="10" id="KW-0479">Metal-binding</keyword>
<evidence type="ECO:0000256" key="4">
    <source>
        <dbReference type="ARBA" id="ARBA00010312"/>
    </source>
</evidence>
<dbReference type="InterPro" id="IPR037943">
    <property type="entry name" value="MopB_CT_Nitrate-R-NarG-like"/>
</dbReference>
<dbReference type="GO" id="GO:0005886">
    <property type="term" value="C:plasma membrane"/>
    <property type="evidence" value="ECO:0007669"/>
    <property type="project" value="UniProtKB-SubCell"/>
</dbReference>
<dbReference type="NCBIfam" id="TIGR01580">
    <property type="entry name" value="narG"/>
    <property type="match status" value="1"/>
</dbReference>
<organism evidence="19 20">
    <name type="scientific">Candidatus Hydrogenisulfobacillus filiaventi</name>
    <dbReference type="NCBI Taxonomy" id="2707344"/>
    <lineage>
        <taxon>Bacteria</taxon>
        <taxon>Bacillati</taxon>
        <taxon>Bacillota</taxon>
        <taxon>Clostridia</taxon>
        <taxon>Eubacteriales</taxon>
        <taxon>Clostridiales Family XVII. Incertae Sedis</taxon>
        <taxon>Candidatus Hydrogenisulfobacillus</taxon>
    </lineage>
</organism>
<evidence type="ECO:0000313" key="19">
    <source>
        <dbReference type="EMBL" id="CAB1129007.1"/>
    </source>
</evidence>
<dbReference type="InterPro" id="IPR006655">
    <property type="entry name" value="Mopterin_OxRdtase_prok_CS"/>
</dbReference>
<accession>A0A6F8ZGJ2</accession>
<dbReference type="GO" id="GO:0051539">
    <property type="term" value="F:4 iron, 4 sulfur cluster binding"/>
    <property type="evidence" value="ECO:0007669"/>
    <property type="project" value="UniProtKB-KW"/>
</dbReference>
<dbReference type="InterPro" id="IPR006468">
    <property type="entry name" value="NarG"/>
</dbReference>
<keyword evidence="11" id="KW-0249">Electron transport</keyword>
<keyword evidence="7" id="KW-1003">Cell membrane</keyword>
<comment type="cofactor">
    <cofactor evidence="1">
        <name>Mo-bis(molybdopterin guanine dinucleotide)</name>
        <dbReference type="ChEBI" id="CHEBI:60539"/>
    </cofactor>
</comment>
<dbReference type="SUPFAM" id="SSF50692">
    <property type="entry name" value="ADC-like"/>
    <property type="match status" value="1"/>
</dbReference>
<dbReference type="GO" id="GO:0046872">
    <property type="term" value="F:metal ion binding"/>
    <property type="evidence" value="ECO:0007669"/>
    <property type="project" value="UniProtKB-KW"/>
</dbReference>
<dbReference type="InterPro" id="IPR009010">
    <property type="entry name" value="Asp_de-COase-like_dom_sf"/>
</dbReference>
<dbReference type="InterPro" id="IPR006656">
    <property type="entry name" value="Mopterin_OxRdtase"/>
</dbReference>
<keyword evidence="6" id="KW-0813">Transport</keyword>
<dbReference type="SMART" id="SM00926">
    <property type="entry name" value="Molybdop_Fe4S4"/>
    <property type="match status" value="1"/>
</dbReference>
<comment type="cofactor">
    <cofactor evidence="2">
        <name>[4Fe-4S] cluster</name>
        <dbReference type="ChEBI" id="CHEBI:49883"/>
    </cofactor>
</comment>
<dbReference type="PANTHER" id="PTHR43105:SF2">
    <property type="entry name" value="RESPIRATORY NITRATE REDUCTASE 2 ALPHA CHAIN"/>
    <property type="match status" value="1"/>
</dbReference>
<dbReference type="PROSITE" id="PS00932">
    <property type="entry name" value="MOLYBDOPTERIN_PROK_3"/>
    <property type="match status" value="1"/>
</dbReference>
<sequence length="1238" mass="138296">MARKRSPLFRSLAYLRRGRRINQGWTEENPRDRQWEDLYRARWQHDKVVRSTHGVNCTGSCSWKVHVKDGIVTWETQATDYPSIGPDMPEYEPRGCPRGASFSWYLYSPMRVKYPYVRSALWRAWQAARSRTGDPVRAWETLRQDRLQVAAWQQARGKGGFVRVSWDEAAELVAAALVDTIRAYGPDRIAGFSPIPAMSMVSFAAGSRFLSLLGGSMLSFYDWYADLPPASPQVWGEQTDVPESADWYNSRYLIIWGTNLPMTRTPDAHFMVEARYNGTKVVEVSPDYAEAAKFADEWLPARPGTDGALAMAMTHVILTEFYRDHPTPYFEDYVKQYTDLPFLVTLEAGPGEANLAGRFVTAADLGLEAGEHAAWKTVLWDDQAGEPVVPPGSLGFRWDGSGRWNLHLEREDGSPIVPRLSFLDAGVETVLVQFPYFGNGRAEAVVRGVPVRRLRFGDGSEHWVTTVFDLLMAHVGVDRGLPGDYPRSYEDPRPYTPAWQEAITGVPQDQVIRVAREFAATAARTRGRALIAMGGGTNHWYHSDVTYRAMLNLVLLTGSQGVNGGGWAHYVGQEKVRPLEGWQTLAAARDWGIPARQQNGTLFFYTASEQFRYETLDPGTLVTPWAGPTGRLHLMDLQALAVRLGWLPSYPQFTRNPLDLVAEARREGARDEAAIAAYVARRLESGQLRFAVEEPEDPRNFPRVLFVWRSNLLGASGKGHEFFLRFLLGTSGHVLAEPGGGQPDGVRLADTIPEGKLDLLVTTDFRMTSTALYSDVLLPAATWYEKHDLSSTDMHPFVHPFNPAVSPPWEVKSDWQAFQALARTFSRLAADHLPEEVEDLVAVPLQHDTPDELAQPGGRIRDWRRREVPAEPGRTLPRLVVVRRRYRDLWAQMTSVGPAAETALTTKGVRIDGRAAYAELRRKLGVVREGAAAGRPRIVEDRRAADAILILSGTTNGHRAVEEWTALAQTTGIAALREVAAGHEEEAFSIKELTAQPRQAIPSPVWSGLEAENRRYSPFTVNVDYRVPWRTLTGRQHFFLDHELMADLGEGLPLYRPPLDLPPFTPADPAVAGNGQRVLAVRWITPHQKWGIHSTYADNPRMLSLFRGGQTVWVSDRDAAALGIADNDWIEVYSRNGAIIARAVVSHRLPPGMVLMYHAQDRTVGVPASFITGDRGGTHNSVTRVIPKPTHFIGGYAQLSYGFNYYGPTGHQRDTMVLIRPVEEAVRSGRKGVNWLAD</sequence>
<dbReference type="InterPro" id="IPR006963">
    <property type="entry name" value="Mopterin_OxRdtase_4Fe-4S_dom"/>
</dbReference>
<dbReference type="SUPFAM" id="SSF53706">
    <property type="entry name" value="Formate dehydrogenase/DMSO reductase, domains 1-3"/>
    <property type="match status" value="1"/>
</dbReference>
<comment type="subcellular location">
    <subcellularLocation>
        <location evidence="3">Cell membrane</location>
        <topology evidence="3">Peripheral membrane protein</topology>
    </subcellularLocation>
</comment>
<dbReference type="EC" id="1.7.5.1" evidence="5"/>
<evidence type="ECO:0000313" key="20">
    <source>
        <dbReference type="Proteomes" id="UP000503399"/>
    </source>
</evidence>
<dbReference type="KEGG" id="hfv:R50_1501"/>
<keyword evidence="16" id="KW-0472">Membrane</keyword>
<dbReference type="InterPro" id="IPR028189">
    <property type="entry name" value="Nitr_red_alph_N"/>
</dbReference>
<evidence type="ECO:0000259" key="18">
    <source>
        <dbReference type="PROSITE" id="PS51669"/>
    </source>
</evidence>
<keyword evidence="15" id="KW-0534">Nitrate assimilation</keyword>
<evidence type="ECO:0000256" key="16">
    <source>
        <dbReference type="ARBA" id="ARBA00023136"/>
    </source>
</evidence>
<evidence type="ECO:0000256" key="15">
    <source>
        <dbReference type="ARBA" id="ARBA00023063"/>
    </source>
</evidence>
<evidence type="ECO:0000256" key="17">
    <source>
        <dbReference type="ARBA" id="ARBA00048294"/>
    </source>
</evidence>
<keyword evidence="13" id="KW-0408">Iron</keyword>
<dbReference type="InterPro" id="IPR050123">
    <property type="entry name" value="Prok_molybdopt-oxidoreductase"/>
</dbReference>
<evidence type="ECO:0000256" key="13">
    <source>
        <dbReference type="ARBA" id="ARBA00023004"/>
    </source>
</evidence>
<evidence type="ECO:0000256" key="5">
    <source>
        <dbReference type="ARBA" id="ARBA00012500"/>
    </source>
</evidence>
<keyword evidence="12 19" id="KW-0560">Oxidoreductase</keyword>
<dbReference type="InterPro" id="IPR044906">
    <property type="entry name" value="Nitr_red_alph_N_sf"/>
</dbReference>
<reference evidence="19 20" key="1">
    <citation type="submission" date="2020-02" db="EMBL/GenBank/DDBJ databases">
        <authorList>
            <person name="Hogendoorn C."/>
        </authorList>
    </citation>
    <scope>NUCLEOTIDE SEQUENCE [LARGE SCALE GENOMIC DNA]</scope>
    <source>
        <strain evidence="19">R501</strain>
    </source>
</reference>
<keyword evidence="9" id="KW-0500">Molybdenum</keyword>
<evidence type="ECO:0000256" key="11">
    <source>
        <dbReference type="ARBA" id="ARBA00022982"/>
    </source>
</evidence>
<keyword evidence="20" id="KW-1185">Reference proteome</keyword>
<keyword evidence="14" id="KW-0411">Iron-sulfur</keyword>
<evidence type="ECO:0000256" key="6">
    <source>
        <dbReference type="ARBA" id="ARBA00022448"/>
    </source>
</evidence>
<comment type="catalytic activity">
    <reaction evidence="17">
        <text>nitrate + a quinol = a quinone + nitrite + H2O</text>
        <dbReference type="Rhea" id="RHEA:56144"/>
        <dbReference type="ChEBI" id="CHEBI:15377"/>
        <dbReference type="ChEBI" id="CHEBI:16301"/>
        <dbReference type="ChEBI" id="CHEBI:17632"/>
        <dbReference type="ChEBI" id="CHEBI:24646"/>
        <dbReference type="ChEBI" id="CHEBI:132124"/>
        <dbReference type="EC" id="1.7.5.1"/>
    </reaction>
</comment>
<dbReference type="CDD" id="cd02750">
    <property type="entry name" value="MopB_Nitrate-R-NarG-like"/>
    <property type="match status" value="1"/>
</dbReference>
<evidence type="ECO:0000256" key="14">
    <source>
        <dbReference type="ARBA" id="ARBA00023014"/>
    </source>
</evidence>
<comment type="similarity">
    <text evidence="4">Belongs to the prokaryotic molybdopterin-containing oxidoreductase family.</text>
</comment>
<name>A0A6F8ZGJ2_9FIRM</name>
<dbReference type="GO" id="GO:0160182">
    <property type="term" value="F:nitrate reductase (quinone) activity"/>
    <property type="evidence" value="ECO:0007669"/>
    <property type="project" value="UniProtKB-EC"/>
</dbReference>
<feature type="domain" description="4Fe-4S Mo/W bis-MGD-type" evidence="18">
    <location>
        <begin position="46"/>
        <end position="110"/>
    </location>
</feature>
<dbReference type="Pfam" id="PF01568">
    <property type="entry name" value="Molydop_binding"/>
    <property type="match status" value="1"/>
</dbReference>
<dbReference type="AlphaFoldDB" id="A0A6F8ZGJ2"/>
<dbReference type="Gene3D" id="4.10.1200.10">
    <property type="entry name" value="nitrate reductase tail"/>
    <property type="match status" value="1"/>
</dbReference>
<protein>
    <recommendedName>
        <fullName evidence="5">nitrate reductase (quinone)</fullName>
        <ecNumber evidence="5">1.7.5.1</ecNumber>
    </recommendedName>
</protein>
<evidence type="ECO:0000256" key="7">
    <source>
        <dbReference type="ARBA" id="ARBA00022475"/>
    </source>
</evidence>
<dbReference type="CDD" id="cd02776">
    <property type="entry name" value="MopB_CT_Nitrate-R-NarG-like"/>
    <property type="match status" value="1"/>
</dbReference>
<dbReference type="InterPro" id="IPR027467">
    <property type="entry name" value="MopterinOxRdtase_cofactor_BS"/>
</dbReference>
<dbReference type="Pfam" id="PF14710">
    <property type="entry name" value="Nitr_red_alph_N"/>
    <property type="match status" value="1"/>
</dbReference>
<evidence type="ECO:0000256" key="2">
    <source>
        <dbReference type="ARBA" id="ARBA00001966"/>
    </source>
</evidence>
<evidence type="ECO:0000256" key="12">
    <source>
        <dbReference type="ARBA" id="ARBA00023002"/>
    </source>
</evidence>
<evidence type="ECO:0000256" key="3">
    <source>
        <dbReference type="ARBA" id="ARBA00004202"/>
    </source>
</evidence>
<evidence type="ECO:0000256" key="10">
    <source>
        <dbReference type="ARBA" id="ARBA00022723"/>
    </source>
</evidence>
<dbReference type="PROSITE" id="PS51669">
    <property type="entry name" value="4FE4S_MOW_BIS_MGD"/>
    <property type="match status" value="1"/>
</dbReference>
<evidence type="ECO:0000256" key="1">
    <source>
        <dbReference type="ARBA" id="ARBA00001942"/>
    </source>
</evidence>
<dbReference type="Gene3D" id="3.40.50.12440">
    <property type="match status" value="1"/>
</dbReference>
<dbReference type="PANTHER" id="PTHR43105">
    <property type="entry name" value="RESPIRATORY NITRATE REDUCTASE"/>
    <property type="match status" value="1"/>
</dbReference>
<evidence type="ECO:0000256" key="9">
    <source>
        <dbReference type="ARBA" id="ARBA00022505"/>
    </source>
</evidence>
<evidence type="ECO:0000256" key="8">
    <source>
        <dbReference type="ARBA" id="ARBA00022485"/>
    </source>
</evidence>
<proteinExistence type="inferred from homology"/>
<dbReference type="PROSITE" id="PS00490">
    <property type="entry name" value="MOLYBDOPTERIN_PROK_2"/>
    <property type="match status" value="1"/>
</dbReference>
<dbReference type="Pfam" id="PF00384">
    <property type="entry name" value="Molybdopterin"/>
    <property type="match status" value="1"/>
</dbReference>
<dbReference type="Proteomes" id="UP000503399">
    <property type="component" value="Chromosome"/>
</dbReference>
<dbReference type="GO" id="GO:0042128">
    <property type="term" value="P:nitrate assimilation"/>
    <property type="evidence" value="ECO:0007669"/>
    <property type="project" value="UniProtKB-KW"/>
</dbReference>
<keyword evidence="8" id="KW-0004">4Fe-4S</keyword>
<dbReference type="GO" id="GO:0043546">
    <property type="term" value="F:molybdopterin cofactor binding"/>
    <property type="evidence" value="ECO:0007669"/>
    <property type="project" value="InterPro"/>
</dbReference>
<dbReference type="GO" id="GO:0009325">
    <property type="term" value="C:nitrate reductase complex"/>
    <property type="evidence" value="ECO:0007669"/>
    <property type="project" value="InterPro"/>
</dbReference>
<gene>
    <name evidence="19" type="primary">narG</name>
    <name evidence="19" type="ORF">R50_1501</name>
</gene>
<dbReference type="PROSITE" id="PS00551">
    <property type="entry name" value="MOLYBDOPTERIN_PROK_1"/>
    <property type="match status" value="1"/>
</dbReference>
<dbReference type="InterPro" id="IPR006657">
    <property type="entry name" value="MoPterin_dinucl-bd_dom"/>
</dbReference>
<dbReference type="EMBL" id="LR778114">
    <property type="protein sequence ID" value="CAB1129007.1"/>
    <property type="molecule type" value="Genomic_DNA"/>
</dbReference>